<dbReference type="PROSITE" id="PS50181">
    <property type="entry name" value="FBOX"/>
    <property type="match status" value="1"/>
</dbReference>
<accession>A0A0B5J1T3</accession>
<dbReference type="InterPro" id="IPR001810">
    <property type="entry name" value="F-box_dom"/>
</dbReference>
<evidence type="ECO:0000313" key="4">
    <source>
        <dbReference type="Proteomes" id="UP000202511"/>
    </source>
</evidence>
<evidence type="ECO:0000256" key="1">
    <source>
        <dbReference type="SAM" id="MobiDB-lite"/>
    </source>
</evidence>
<proteinExistence type="predicted"/>
<feature type="compositionally biased region" description="Basic residues" evidence="1">
    <location>
        <begin position="287"/>
        <end position="312"/>
    </location>
</feature>
<dbReference type="InterPro" id="IPR036047">
    <property type="entry name" value="F-box-like_dom_sf"/>
</dbReference>
<feature type="region of interest" description="Disordered" evidence="1">
    <location>
        <begin position="281"/>
        <end position="312"/>
    </location>
</feature>
<dbReference type="SUPFAM" id="SSF81383">
    <property type="entry name" value="F-box domain"/>
    <property type="match status" value="1"/>
</dbReference>
<dbReference type="RefSeq" id="YP_009119739.1">
    <property type="nucleotide sequence ID" value="NC_026440.1"/>
</dbReference>
<reference evidence="3 4" key="1">
    <citation type="journal article" date="2015" name="Parasitol. Res.">
        <title>Viruses in close associations with free-living amoebae.</title>
        <authorList>
            <person name="Scheid P."/>
        </authorList>
    </citation>
    <scope>NUCLEOTIDE SEQUENCE [LARGE SCALE GENOMIC DNA]</scope>
    <source>
        <strain evidence="3">KlaHel</strain>
    </source>
</reference>
<feature type="domain" description="F-box" evidence="2">
    <location>
        <begin position="1"/>
        <end position="42"/>
    </location>
</feature>
<dbReference type="EMBL" id="KP136319">
    <property type="protein sequence ID" value="AJF97504.1"/>
    <property type="molecule type" value="Genomic_DNA"/>
</dbReference>
<evidence type="ECO:0000313" key="3">
    <source>
        <dbReference type="EMBL" id="AJF97504.1"/>
    </source>
</evidence>
<name>A0A0B5J1T3_9VIRU</name>
<organism evidence="3 4">
    <name type="scientific">Pandoravirus inopinatum</name>
    <dbReference type="NCBI Taxonomy" id="1605721"/>
    <lineage>
        <taxon>Viruses</taxon>
        <taxon>Pandoravirus</taxon>
    </lineage>
</organism>
<sequence length="312" mass="35387">MDALPAEIGCAILTHLEPMWLVSASMVSRRLAAWAASVYRDAPPRVPNDVLDDAAGCGNWNVVRWLHEDLRHPWTARTLVTAALYDQRNVFFRLLADGTCPVDERVAAAALVGGGPALLEEALAHGCPRSPLLTTAAILLDKRRVAEPLLRRGYCDWLTNICAVAVGRTSIGEMTLNAFDHERVTKWLVSPWRHAPYEYWQAIWKIDLWVCRPSALARHVTQGSIFLLPRTSPLVPHSAVPNNPFVHWMLNQDEPPSSWHDEDGPWVRYFTLSVSLAERRRTIQQPRSKHKQPNCSRRQPRHSSRPRPHARR</sequence>
<protein>
    <recommendedName>
        <fullName evidence="2">F-box domain-containing protein</fullName>
    </recommendedName>
</protein>
<evidence type="ECO:0000259" key="2">
    <source>
        <dbReference type="PROSITE" id="PS50181"/>
    </source>
</evidence>
<dbReference type="GeneID" id="23462421"/>
<dbReference type="Proteomes" id="UP000202511">
    <property type="component" value="Segment"/>
</dbReference>
<dbReference type="KEGG" id="vg:23462421"/>